<name>A0A419V8V7_9BACL</name>
<dbReference type="AlphaFoldDB" id="A0A419V8V7"/>
<reference evidence="2 3" key="1">
    <citation type="submission" date="2018-09" db="EMBL/GenBank/DDBJ databases">
        <title>Genomic Encyclopedia of Archaeal and Bacterial Type Strains, Phase II (KMG-II): from individual species to whole genera.</title>
        <authorList>
            <person name="Goeker M."/>
        </authorList>
    </citation>
    <scope>NUCLEOTIDE SEQUENCE [LARGE SCALE GENOMIC DNA]</scope>
    <source>
        <strain evidence="2 3">DSM 17008</strain>
    </source>
</reference>
<protein>
    <submittedName>
        <fullName evidence="2">Nucleoside-diphosphate-sugar epimerase</fullName>
    </submittedName>
</protein>
<evidence type="ECO:0000313" key="3">
    <source>
        <dbReference type="Proteomes" id="UP000285120"/>
    </source>
</evidence>
<dbReference type="InterPro" id="IPR001509">
    <property type="entry name" value="Epimerase_deHydtase"/>
</dbReference>
<gene>
    <name evidence="2" type="ORF">ATL39_0576</name>
</gene>
<accession>A0A419V8V7</accession>
<dbReference type="Proteomes" id="UP000285120">
    <property type="component" value="Unassembled WGS sequence"/>
</dbReference>
<dbReference type="EMBL" id="RAPK01000006">
    <property type="protein sequence ID" value="RKD76359.1"/>
    <property type="molecule type" value="Genomic_DNA"/>
</dbReference>
<dbReference type="Gene3D" id="3.40.50.720">
    <property type="entry name" value="NAD(P)-binding Rossmann-like Domain"/>
    <property type="match status" value="1"/>
</dbReference>
<feature type="domain" description="NAD-dependent epimerase/dehydratase" evidence="1">
    <location>
        <begin position="3"/>
        <end position="212"/>
    </location>
</feature>
<keyword evidence="3" id="KW-1185">Reference proteome</keyword>
<dbReference type="PANTHER" id="PTHR43103:SF6">
    <property type="entry name" value="PUTATIVE-RELATED"/>
    <property type="match status" value="1"/>
</dbReference>
<proteinExistence type="predicted"/>
<dbReference type="InterPro" id="IPR036291">
    <property type="entry name" value="NAD(P)-bd_dom_sf"/>
</dbReference>
<evidence type="ECO:0000259" key="1">
    <source>
        <dbReference type="Pfam" id="PF01370"/>
    </source>
</evidence>
<comment type="caution">
    <text evidence="2">The sequence shown here is derived from an EMBL/GenBank/DDBJ whole genome shotgun (WGS) entry which is preliminary data.</text>
</comment>
<dbReference type="PANTHER" id="PTHR43103">
    <property type="entry name" value="NUCLEOSIDE-DIPHOSPHATE-SUGAR EPIMERASE"/>
    <property type="match status" value="1"/>
</dbReference>
<sequence length="287" mass="32076">MKIVVTGGNGLVGRTVIKELLDYGYDVLNCDLRLPEKPLCHTMIADLKNLGEVYGVLEGADAVIHLAAIPRAYDFPNEVTFQNNVMSTYNILEAAAGLGIKKVVLASSESSYGICFAKDPLEPEYVPIDEKHPQLPEDSYGLSKIVNEKTAEAMNRRTGMQVVSFRLGNVISPEMYENFPSFIHDPSQRDRILWSYIDTRDIASACILAVEKDGLGAVALNLAADDTSMNVESRELMRIRYPDVPIKDSVKGYDSLLDNTQAKEQLGWKPKHEWRSYVSYEQQPINE</sequence>
<evidence type="ECO:0000313" key="2">
    <source>
        <dbReference type="EMBL" id="RKD76359.1"/>
    </source>
</evidence>
<organism evidence="2 3">
    <name type="scientific">Sinobaca qinghaiensis</name>
    <dbReference type="NCBI Taxonomy" id="342944"/>
    <lineage>
        <taxon>Bacteria</taxon>
        <taxon>Bacillati</taxon>
        <taxon>Bacillota</taxon>
        <taxon>Bacilli</taxon>
        <taxon>Bacillales</taxon>
        <taxon>Sporolactobacillaceae</taxon>
        <taxon>Sinobaca</taxon>
    </lineage>
</organism>
<dbReference type="SUPFAM" id="SSF51735">
    <property type="entry name" value="NAD(P)-binding Rossmann-fold domains"/>
    <property type="match status" value="1"/>
</dbReference>
<dbReference type="Pfam" id="PF01370">
    <property type="entry name" value="Epimerase"/>
    <property type="match status" value="1"/>
</dbReference>